<keyword evidence="2" id="KW-1185">Reference proteome</keyword>
<reference evidence="2" key="1">
    <citation type="journal article" date="2019" name="Int. J. Syst. Evol. Microbiol.">
        <title>The Global Catalogue of Microorganisms (GCM) 10K type strain sequencing project: providing services to taxonomists for standard genome sequencing and annotation.</title>
        <authorList>
            <consortium name="The Broad Institute Genomics Platform"/>
            <consortium name="The Broad Institute Genome Sequencing Center for Infectious Disease"/>
            <person name="Wu L."/>
            <person name="Ma J."/>
        </authorList>
    </citation>
    <scope>NUCLEOTIDE SEQUENCE [LARGE SCALE GENOMIC DNA]</scope>
    <source>
        <strain evidence="2">CGMCC 4.7248</strain>
    </source>
</reference>
<accession>A0ABW0UMV8</accession>
<dbReference type="EMBL" id="JBHSNY010000003">
    <property type="protein sequence ID" value="MFC5633729.1"/>
    <property type="molecule type" value="Genomic_DNA"/>
</dbReference>
<sequence>MESPARPRVWYFFSDDVPEGQVILPIKCEHGLAFAIRPGEMTPAMLEGLNQTAKFVLDIGLAHISQTVVPRDGERKE</sequence>
<name>A0ABW0UMV8_9ACTN</name>
<dbReference type="Proteomes" id="UP001596154">
    <property type="component" value="Unassembled WGS sequence"/>
</dbReference>
<comment type="caution">
    <text evidence="1">The sequence shown here is derived from an EMBL/GenBank/DDBJ whole genome shotgun (WGS) entry which is preliminary data.</text>
</comment>
<evidence type="ECO:0000313" key="2">
    <source>
        <dbReference type="Proteomes" id="UP001596154"/>
    </source>
</evidence>
<dbReference type="RefSeq" id="WP_381019057.1">
    <property type="nucleotide sequence ID" value="NZ_JBHSNY010000003.1"/>
</dbReference>
<gene>
    <name evidence="1" type="ORF">ACFPZJ_07975</name>
</gene>
<organism evidence="1 2">
    <name type="scientific">Streptomyces bullii</name>
    <dbReference type="NCBI Taxonomy" id="349910"/>
    <lineage>
        <taxon>Bacteria</taxon>
        <taxon>Bacillati</taxon>
        <taxon>Actinomycetota</taxon>
        <taxon>Actinomycetes</taxon>
        <taxon>Kitasatosporales</taxon>
        <taxon>Streptomycetaceae</taxon>
        <taxon>Streptomyces</taxon>
    </lineage>
</organism>
<evidence type="ECO:0000313" key="1">
    <source>
        <dbReference type="EMBL" id="MFC5633729.1"/>
    </source>
</evidence>
<proteinExistence type="predicted"/>
<protein>
    <submittedName>
        <fullName evidence="1">Uncharacterized protein</fullName>
    </submittedName>
</protein>